<dbReference type="Proteomes" id="UP000177067">
    <property type="component" value="Unassembled WGS sequence"/>
</dbReference>
<evidence type="ECO:0000313" key="2">
    <source>
        <dbReference type="Proteomes" id="UP000177067"/>
    </source>
</evidence>
<dbReference type="AlphaFoldDB" id="A0A1F6LKP9"/>
<reference evidence="1 2" key="1">
    <citation type="journal article" date="2016" name="Nat. Commun.">
        <title>Thousands of microbial genomes shed light on interconnected biogeochemical processes in an aquifer system.</title>
        <authorList>
            <person name="Anantharaman K."/>
            <person name="Brown C.T."/>
            <person name="Hug L.A."/>
            <person name="Sharon I."/>
            <person name="Castelle C.J."/>
            <person name="Probst A.J."/>
            <person name="Thomas B.C."/>
            <person name="Singh A."/>
            <person name="Wilkins M.J."/>
            <person name="Karaoz U."/>
            <person name="Brodie E.L."/>
            <person name="Williams K.H."/>
            <person name="Hubbard S.S."/>
            <person name="Banfield J.F."/>
        </authorList>
    </citation>
    <scope>NUCLEOTIDE SEQUENCE [LARGE SCALE GENOMIC DNA]</scope>
</reference>
<gene>
    <name evidence="1" type="ORF">A2725_01905</name>
</gene>
<accession>A0A1F6LKP9</accession>
<dbReference type="EMBL" id="MFPS01000005">
    <property type="protein sequence ID" value="OGH59968.1"/>
    <property type="molecule type" value="Genomic_DNA"/>
</dbReference>
<evidence type="ECO:0000313" key="1">
    <source>
        <dbReference type="EMBL" id="OGH59968.1"/>
    </source>
</evidence>
<name>A0A1F6LKP9_9BACT</name>
<proteinExistence type="predicted"/>
<sequence>MIHKDILIKFEVEGVCFKAVGFLEKGNLSVSGDEMLRRVSDAIGEEDGKFLDECVSQDWSRDLWLYRLATAKLYSDGSRRILYFSRYNNSWNRGWGRLGGSWGKNSLVICRCA</sequence>
<comment type="caution">
    <text evidence="1">The sequence shown here is derived from an EMBL/GenBank/DDBJ whole genome shotgun (WGS) entry which is preliminary data.</text>
</comment>
<organism evidence="1 2">
    <name type="scientific">Candidatus Magasanikbacteria bacterium RIFCSPHIGHO2_01_FULL_33_34</name>
    <dbReference type="NCBI Taxonomy" id="1798671"/>
    <lineage>
        <taxon>Bacteria</taxon>
        <taxon>Candidatus Magasanikiibacteriota</taxon>
    </lineage>
</organism>
<protein>
    <submittedName>
        <fullName evidence="1">Uncharacterized protein</fullName>
    </submittedName>
</protein>